<reference evidence="10" key="1">
    <citation type="submission" date="2018-05" db="EMBL/GenBank/DDBJ databases">
        <authorList>
            <person name="Nie L."/>
        </authorList>
    </citation>
    <scope>NUCLEOTIDE SEQUENCE [LARGE SCALE GENOMIC DNA]</scope>
    <source>
        <strain evidence="10">NL</strain>
    </source>
</reference>
<dbReference type="CDD" id="cd03145">
    <property type="entry name" value="GAT1_cyanophycinase"/>
    <property type="match status" value="1"/>
</dbReference>
<dbReference type="EMBL" id="QHKM01000007">
    <property type="protein sequence ID" value="RAK63989.1"/>
    <property type="molecule type" value="Genomic_DNA"/>
</dbReference>
<comment type="similarity">
    <text evidence="3">Belongs to the peptidase S51 family.</text>
</comment>
<keyword evidence="7 9" id="KW-0378">Hydrolase</keyword>
<dbReference type="Proteomes" id="UP000248553">
    <property type="component" value="Unassembled WGS sequence"/>
</dbReference>
<dbReference type="InterPro" id="IPR029062">
    <property type="entry name" value="Class_I_gatase-like"/>
</dbReference>
<dbReference type="RefSeq" id="WP_111479710.1">
    <property type="nucleotide sequence ID" value="NZ_QHKM01000007.1"/>
</dbReference>
<evidence type="ECO:0000256" key="4">
    <source>
        <dbReference type="ARBA" id="ARBA00013115"/>
    </source>
</evidence>
<evidence type="ECO:0000313" key="10">
    <source>
        <dbReference type="Proteomes" id="UP000248553"/>
    </source>
</evidence>
<comment type="function">
    <text evidence="2">Exopeptidase that catalyzes the hydrolytic cleavage of multi-L-arginyl-poly-L-aspartic acid (cyanophycin; a water-insoluble reserve polymer) into aspartate-arginine dipeptides.</text>
</comment>
<organism evidence="9 10">
    <name type="scientific">Hymenobacter edaphi</name>
    <dbReference type="NCBI Taxonomy" id="2211146"/>
    <lineage>
        <taxon>Bacteria</taxon>
        <taxon>Pseudomonadati</taxon>
        <taxon>Bacteroidota</taxon>
        <taxon>Cytophagia</taxon>
        <taxon>Cytophagales</taxon>
        <taxon>Hymenobacteraceae</taxon>
        <taxon>Hymenobacter</taxon>
    </lineage>
</organism>
<evidence type="ECO:0000256" key="3">
    <source>
        <dbReference type="ARBA" id="ARBA00006534"/>
    </source>
</evidence>
<name>A0A328BB37_9BACT</name>
<dbReference type="AlphaFoldDB" id="A0A328BB37"/>
<comment type="caution">
    <text evidence="9">The sequence shown here is derived from an EMBL/GenBank/DDBJ whole genome shotgun (WGS) entry which is preliminary data.</text>
</comment>
<evidence type="ECO:0000256" key="5">
    <source>
        <dbReference type="ARBA" id="ARBA00015719"/>
    </source>
</evidence>
<dbReference type="GO" id="GO:0004180">
    <property type="term" value="F:carboxypeptidase activity"/>
    <property type="evidence" value="ECO:0007669"/>
    <property type="project" value="UniProtKB-KW"/>
</dbReference>
<proteinExistence type="inferred from homology"/>
<dbReference type="PIRSF" id="PIRSF032067">
    <property type="entry name" value="Cyanophycinase"/>
    <property type="match status" value="1"/>
</dbReference>
<accession>A0A328BB37</accession>
<comment type="catalytic activity">
    <reaction evidence="1">
        <text>[L-4-(L-arginin-2-N-yl)aspartate](n) + H2O = [L-4-(L-arginin-2-N-yl)aspartate](n-1) + L-4-(L-arginin-2-N-yl)aspartate</text>
        <dbReference type="Rhea" id="RHEA:12845"/>
        <dbReference type="Rhea" id="RHEA-COMP:13728"/>
        <dbReference type="Rhea" id="RHEA-COMP:13734"/>
        <dbReference type="ChEBI" id="CHEBI:15377"/>
        <dbReference type="ChEBI" id="CHEBI:137986"/>
        <dbReference type="ChEBI" id="CHEBI:137991"/>
        <dbReference type="EC" id="3.4.15.6"/>
    </reaction>
</comment>
<gene>
    <name evidence="9" type="ORF">DLM85_18745</name>
</gene>
<evidence type="ECO:0000313" key="9">
    <source>
        <dbReference type="EMBL" id="RAK63989.1"/>
    </source>
</evidence>
<dbReference type="PANTHER" id="PTHR36175">
    <property type="entry name" value="CYANOPHYCINASE"/>
    <property type="match status" value="1"/>
</dbReference>
<keyword evidence="9" id="KW-0121">Carboxypeptidase</keyword>
<dbReference type="Pfam" id="PF03575">
    <property type="entry name" value="Peptidase_S51"/>
    <property type="match status" value="1"/>
</dbReference>
<dbReference type="GO" id="GO:0008236">
    <property type="term" value="F:serine-type peptidase activity"/>
    <property type="evidence" value="ECO:0007669"/>
    <property type="project" value="UniProtKB-KW"/>
</dbReference>
<dbReference type="NCBIfam" id="TIGR02069">
    <property type="entry name" value="cyanophycinase"/>
    <property type="match status" value="1"/>
</dbReference>
<evidence type="ECO:0000256" key="1">
    <source>
        <dbReference type="ARBA" id="ARBA00001092"/>
    </source>
</evidence>
<keyword evidence="10" id="KW-1185">Reference proteome</keyword>
<dbReference type="SUPFAM" id="SSF52317">
    <property type="entry name" value="Class I glutamine amidotransferase-like"/>
    <property type="match status" value="1"/>
</dbReference>
<dbReference type="GO" id="GO:0008241">
    <property type="term" value="F:peptidyl-dipeptidase activity"/>
    <property type="evidence" value="ECO:0007669"/>
    <property type="project" value="UniProtKB-EC"/>
</dbReference>
<dbReference type="InterPro" id="IPR005320">
    <property type="entry name" value="Peptidase_S51"/>
</dbReference>
<sequence length="285" mass="30391">MPPVRTLPQGTALLLGGGDDDALLALLCERLSPHAGPVEVVTTAATRRRVKTGRAYVDGLLELGCGRAQHLRVDEHNPADRPATLRRLHRAGAVFFTGGDQELITEHWLRTPALEVLRHRFYHDPAFVLAGTSAGASVVSASMIVAGHGARSLTKGGMHTAPGFGLLPHVIVDQHFAERGRFGRLAHAVLQHPAAIGLGLGQETGVIVEGGRHLQVFGDGVVMVVDGRQVRNDNLGRIGRGEPVAGENLRVHLLVAGRRLDLRTHRVLPAETDETPGEAARGTAE</sequence>
<evidence type="ECO:0000256" key="7">
    <source>
        <dbReference type="ARBA" id="ARBA00022801"/>
    </source>
</evidence>
<dbReference type="OrthoDB" id="9799980at2"/>
<evidence type="ECO:0000256" key="6">
    <source>
        <dbReference type="ARBA" id="ARBA00022670"/>
    </source>
</evidence>
<dbReference type="Gene3D" id="3.40.50.880">
    <property type="match status" value="1"/>
</dbReference>
<dbReference type="PANTHER" id="PTHR36175:SF1">
    <property type="entry name" value="CYANOPHYCINASE"/>
    <property type="match status" value="1"/>
</dbReference>
<dbReference type="InterPro" id="IPR011811">
    <property type="entry name" value="Peptidase_S51_cyanophycinase"/>
</dbReference>
<evidence type="ECO:0000256" key="8">
    <source>
        <dbReference type="ARBA" id="ARBA00022825"/>
    </source>
</evidence>
<evidence type="ECO:0000256" key="2">
    <source>
        <dbReference type="ARBA" id="ARBA00002039"/>
    </source>
</evidence>
<protein>
    <recommendedName>
        <fullName evidence="5">Cyanophycinase</fullName>
        <ecNumber evidence="4">3.4.15.6</ecNumber>
    </recommendedName>
</protein>
<dbReference type="EC" id="3.4.15.6" evidence="4"/>
<dbReference type="GO" id="GO:0006508">
    <property type="term" value="P:proteolysis"/>
    <property type="evidence" value="ECO:0007669"/>
    <property type="project" value="UniProtKB-KW"/>
</dbReference>
<keyword evidence="6" id="KW-0645">Protease</keyword>
<keyword evidence="8" id="KW-0720">Serine protease</keyword>